<organism evidence="1">
    <name type="scientific">marine sediment metagenome</name>
    <dbReference type="NCBI Taxonomy" id="412755"/>
    <lineage>
        <taxon>unclassified sequences</taxon>
        <taxon>metagenomes</taxon>
        <taxon>ecological metagenomes</taxon>
    </lineage>
</organism>
<evidence type="ECO:0008006" key="2">
    <source>
        <dbReference type="Google" id="ProtNLM"/>
    </source>
</evidence>
<dbReference type="PANTHER" id="PTHR39550">
    <property type="entry name" value="SLL0658 PROTEIN"/>
    <property type="match status" value="1"/>
</dbReference>
<comment type="caution">
    <text evidence="1">The sequence shown here is derived from an EMBL/GenBank/DDBJ whole genome shotgun (WGS) entry which is preliminary data.</text>
</comment>
<dbReference type="PANTHER" id="PTHR39550:SF1">
    <property type="entry name" value="SLL0658 PROTEIN"/>
    <property type="match status" value="1"/>
</dbReference>
<gene>
    <name evidence="1" type="ORF">S01H4_03535</name>
</gene>
<dbReference type="InterPro" id="IPR021799">
    <property type="entry name" value="PIN-like_prokaryotic"/>
</dbReference>
<reference evidence="1" key="1">
    <citation type="journal article" date="2014" name="Front. Microbiol.">
        <title>High frequency of phylogenetically diverse reductive dehalogenase-homologous genes in deep subseafloor sedimentary metagenomes.</title>
        <authorList>
            <person name="Kawai M."/>
            <person name="Futagami T."/>
            <person name="Toyoda A."/>
            <person name="Takaki Y."/>
            <person name="Nishi S."/>
            <person name="Hori S."/>
            <person name="Arai W."/>
            <person name="Tsubouchi T."/>
            <person name="Morono Y."/>
            <person name="Uchiyama I."/>
            <person name="Ito T."/>
            <person name="Fujiyama A."/>
            <person name="Inagaki F."/>
            <person name="Takami H."/>
        </authorList>
    </citation>
    <scope>NUCLEOTIDE SEQUENCE</scope>
    <source>
        <strain evidence="1">Expedition CK06-06</strain>
    </source>
</reference>
<evidence type="ECO:0000313" key="1">
    <source>
        <dbReference type="EMBL" id="GAG58002.1"/>
    </source>
</evidence>
<name>X0ZIU2_9ZZZZ</name>
<protein>
    <recommendedName>
        <fullName evidence="2">DUF3368 domain-containing protein</fullName>
    </recommendedName>
</protein>
<dbReference type="Pfam" id="PF11848">
    <property type="entry name" value="DUF3368"/>
    <property type="match status" value="1"/>
</dbReference>
<dbReference type="EMBL" id="BART01000875">
    <property type="protein sequence ID" value="GAG58002.1"/>
    <property type="molecule type" value="Genomic_DNA"/>
</dbReference>
<dbReference type="AlphaFoldDB" id="X0ZIU2"/>
<sequence>MIIFDSSPLIHLTKIGKISFILNLFDFIVIPDKVYFEVIEEGIKIGFSDAILLQNYFKNKKIKKMEISLHDPILKDYLHAGEYEAIQLAQQLDGLLVMDEKKGRLVAEQKEIEVVSTADTLLLLRKENMIDSTLFQSNLGKYAANGWISPKVYEKYLKEGKRFE</sequence>
<accession>X0ZIU2</accession>
<proteinExistence type="predicted"/>